<feature type="compositionally biased region" description="Basic and acidic residues" evidence="1">
    <location>
        <begin position="182"/>
        <end position="191"/>
    </location>
</feature>
<reference evidence="2 3" key="1">
    <citation type="journal article" date="2019" name="Sci. Rep.">
        <title>A high-quality genome of Eragrostis curvula grass provides insights into Poaceae evolution and supports new strategies to enhance forage quality.</title>
        <authorList>
            <person name="Carballo J."/>
            <person name="Santos B.A.C.M."/>
            <person name="Zappacosta D."/>
            <person name="Garbus I."/>
            <person name="Selva J.P."/>
            <person name="Gallo C.A."/>
            <person name="Diaz A."/>
            <person name="Albertini E."/>
            <person name="Caccamo M."/>
            <person name="Echenique V."/>
        </authorList>
    </citation>
    <scope>NUCLEOTIDE SEQUENCE [LARGE SCALE GENOMIC DNA]</scope>
    <source>
        <strain evidence="3">cv. Victoria</strain>
        <tissue evidence="2">Leaf</tissue>
    </source>
</reference>
<evidence type="ECO:0000313" key="3">
    <source>
        <dbReference type="Proteomes" id="UP000324897"/>
    </source>
</evidence>
<evidence type="ECO:0000313" key="2">
    <source>
        <dbReference type="EMBL" id="TVU34118.1"/>
    </source>
</evidence>
<proteinExistence type="predicted"/>
<dbReference type="EMBL" id="RWGY01000009">
    <property type="protein sequence ID" value="TVU34118.1"/>
    <property type="molecule type" value="Genomic_DNA"/>
</dbReference>
<feature type="compositionally biased region" description="Basic and acidic residues" evidence="1">
    <location>
        <begin position="102"/>
        <end position="111"/>
    </location>
</feature>
<feature type="region of interest" description="Disordered" evidence="1">
    <location>
        <begin position="158"/>
        <end position="191"/>
    </location>
</feature>
<dbReference type="OrthoDB" id="640098at2759"/>
<protein>
    <submittedName>
        <fullName evidence="2">Uncharacterized protein</fullName>
    </submittedName>
</protein>
<name>A0A5J9VEK9_9POAL</name>
<dbReference type="PANTHER" id="PTHR36484">
    <property type="entry name" value="OS01G0558700 PROTEIN"/>
    <property type="match status" value="1"/>
</dbReference>
<dbReference type="Proteomes" id="UP000324897">
    <property type="component" value="Unassembled WGS sequence"/>
</dbReference>
<keyword evidence="3" id="KW-1185">Reference proteome</keyword>
<dbReference type="Gramene" id="TVU34118">
    <property type="protein sequence ID" value="TVU34118"/>
    <property type="gene ID" value="EJB05_15947"/>
</dbReference>
<sequence length="191" mass="20072">MSASRTRAVSNQNIMRGIDISMDAVEQWASASAATIYTARQQARETELVTAEPGELKLQAPEKLAIFHTAASEGATATTTMSLGSKSFPARQAGGGGGGEGGDGRDDDGRKQPRYGRCFSGLELRIGPGPLRDMDPGRLKGQIRKWAKAVVAYARQISFGSPRSRPTSSPTSAALPAAKSSLGREEPPAPT</sequence>
<evidence type="ECO:0000256" key="1">
    <source>
        <dbReference type="SAM" id="MobiDB-lite"/>
    </source>
</evidence>
<feature type="non-terminal residue" evidence="2">
    <location>
        <position position="1"/>
    </location>
</feature>
<feature type="region of interest" description="Disordered" evidence="1">
    <location>
        <begin position="76"/>
        <end position="115"/>
    </location>
</feature>
<comment type="caution">
    <text evidence="2">The sequence shown here is derived from an EMBL/GenBank/DDBJ whole genome shotgun (WGS) entry which is preliminary data.</text>
</comment>
<dbReference type="PANTHER" id="PTHR36484:SF2">
    <property type="entry name" value="OS01G0558700 PROTEIN"/>
    <property type="match status" value="1"/>
</dbReference>
<feature type="compositionally biased region" description="Low complexity" evidence="1">
    <location>
        <begin position="161"/>
        <end position="181"/>
    </location>
</feature>
<dbReference type="AlphaFoldDB" id="A0A5J9VEK9"/>
<organism evidence="2 3">
    <name type="scientific">Eragrostis curvula</name>
    <name type="common">weeping love grass</name>
    <dbReference type="NCBI Taxonomy" id="38414"/>
    <lineage>
        <taxon>Eukaryota</taxon>
        <taxon>Viridiplantae</taxon>
        <taxon>Streptophyta</taxon>
        <taxon>Embryophyta</taxon>
        <taxon>Tracheophyta</taxon>
        <taxon>Spermatophyta</taxon>
        <taxon>Magnoliopsida</taxon>
        <taxon>Liliopsida</taxon>
        <taxon>Poales</taxon>
        <taxon>Poaceae</taxon>
        <taxon>PACMAD clade</taxon>
        <taxon>Chloridoideae</taxon>
        <taxon>Eragrostideae</taxon>
        <taxon>Eragrostidinae</taxon>
        <taxon>Eragrostis</taxon>
    </lineage>
</organism>
<accession>A0A5J9VEK9</accession>
<gene>
    <name evidence="2" type="ORF">EJB05_15947</name>
</gene>